<feature type="region of interest" description="Disordered" evidence="1">
    <location>
        <begin position="35"/>
        <end position="70"/>
    </location>
</feature>
<gene>
    <name evidence="2" type="ORF">C8F04DRAFT_1397512</name>
</gene>
<dbReference type="AlphaFoldDB" id="A0AAD6X138"/>
<evidence type="ECO:0000256" key="1">
    <source>
        <dbReference type="SAM" id="MobiDB-lite"/>
    </source>
</evidence>
<organism evidence="2 3">
    <name type="scientific">Mycena alexandri</name>
    <dbReference type="NCBI Taxonomy" id="1745969"/>
    <lineage>
        <taxon>Eukaryota</taxon>
        <taxon>Fungi</taxon>
        <taxon>Dikarya</taxon>
        <taxon>Basidiomycota</taxon>
        <taxon>Agaricomycotina</taxon>
        <taxon>Agaricomycetes</taxon>
        <taxon>Agaricomycetidae</taxon>
        <taxon>Agaricales</taxon>
        <taxon>Marasmiineae</taxon>
        <taxon>Mycenaceae</taxon>
        <taxon>Mycena</taxon>
    </lineage>
</organism>
<proteinExistence type="predicted"/>
<feature type="region of interest" description="Disordered" evidence="1">
    <location>
        <begin position="186"/>
        <end position="217"/>
    </location>
</feature>
<dbReference type="EMBL" id="JARJCM010000085">
    <property type="protein sequence ID" value="KAJ7030951.1"/>
    <property type="molecule type" value="Genomic_DNA"/>
</dbReference>
<accession>A0AAD6X138</accession>
<evidence type="ECO:0000313" key="2">
    <source>
        <dbReference type="EMBL" id="KAJ7030951.1"/>
    </source>
</evidence>
<comment type="caution">
    <text evidence="2">The sequence shown here is derived from an EMBL/GenBank/DDBJ whole genome shotgun (WGS) entry which is preliminary data.</text>
</comment>
<name>A0AAD6X138_9AGAR</name>
<feature type="region of interest" description="Disordered" evidence="1">
    <location>
        <begin position="127"/>
        <end position="161"/>
    </location>
</feature>
<reference evidence="2" key="1">
    <citation type="submission" date="2023-03" db="EMBL/GenBank/DDBJ databases">
        <title>Massive genome expansion in bonnet fungi (Mycena s.s.) driven by repeated elements and novel gene families across ecological guilds.</title>
        <authorList>
            <consortium name="Lawrence Berkeley National Laboratory"/>
            <person name="Harder C.B."/>
            <person name="Miyauchi S."/>
            <person name="Viragh M."/>
            <person name="Kuo A."/>
            <person name="Thoen E."/>
            <person name="Andreopoulos B."/>
            <person name="Lu D."/>
            <person name="Skrede I."/>
            <person name="Drula E."/>
            <person name="Henrissat B."/>
            <person name="Morin E."/>
            <person name="Kohler A."/>
            <person name="Barry K."/>
            <person name="LaButti K."/>
            <person name="Morin E."/>
            <person name="Salamov A."/>
            <person name="Lipzen A."/>
            <person name="Mereny Z."/>
            <person name="Hegedus B."/>
            <person name="Baldrian P."/>
            <person name="Stursova M."/>
            <person name="Weitz H."/>
            <person name="Taylor A."/>
            <person name="Grigoriev I.V."/>
            <person name="Nagy L.G."/>
            <person name="Martin F."/>
            <person name="Kauserud H."/>
        </authorList>
    </citation>
    <scope>NUCLEOTIDE SEQUENCE</scope>
    <source>
        <strain evidence="2">CBHHK200</strain>
    </source>
</reference>
<evidence type="ECO:0000313" key="3">
    <source>
        <dbReference type="Proteomes" id="UP001218188"/>
    </source>
</evidence>
<keyword evidence="3" id="KW-1185">Reference proteome</keyword>
<protein>
    <submittedName>
        <fullName evidence="2">Uncharacterized protein</fullName>
    </submittedName>
</protein>
<sequence>MVIACGTKNVVVQVVCRGKTKEADRLLMTSPAINNVYQPPVLSPDPAAADPDADTRLDTQPWAHSSPHPYRYISDSADRLLTGTNETRNDHLLAVLSLHDAPRAAAAPIPRTTNGRDSPEALHNTALEDDVDADSNTTTASASPSLSSSGSLSASTANNAGAAACPTCGHHPNRYVNHAATSPLRPCPSYARPNPNGTDADFSDGGGSRTHTPNTVSAEYNPYAESPAVVPAGGALASAATQGGMNALEELRLLKVPVLGDLMVQLKKGGGGGGRQIGEGGGAAGCLRGAGVQVCLVQVQVQRTAGGVRTYAGGWRRRRDVRLPVVRTYGAVFSVQEEPRGACAITAVAAGARSLPRIAQGRDRAGAGASQRELSQRRLPVVWTCGAIFSRGGDSEAEAELELALCWSSIGANKLESLGEALPSPSQNPNTA</sequence>
<feature type="compositionally biased region" description="Low complexity" evidence="1">
    <location>
        <begin position="134"/>
        <end position="161"/>
    </location>
</feature>
<dbReference type="Proteomes" id="UP001218188">
    <property type="component" value="Unassembled WGS sequence"/>
</dbReference>